<evidence type="ECO:0000313" key="1">
    <source>
        <dbReference type="EMBL" id="GGM36723.1"/>
    </source>
</evidence>
<protein>
    <submittedName>
        <fullName evidence="1">DUF4865 domain-containing protein</fullName>
    </submittedName>
</protein>
<dbReference type="EMBL" id="BMPI01000020">
    <property type="protein sequence ID" value="GGM36723.1"/>
    <property type="molecule type" value="Genomic_DNA"/>
</dbReference>
<sequence>MRPGQLLMQYPITLPTDYDMEVIRTRVRTRGSALDNRRGLRCKAYCIREVGADGSRLNQYAPFYLWADSNAAAEFLWGGQGFDGIVRDFGRPQVHTWVPTALGVGRCGKSAVTHALLRTEMIDQAADLVTVAQALEAAVAARAQLPETHIAFAGIDPTTWQAIEFTTIAGLDRATMPTDATLYTVLHINEPDYQ</sequence>
<reference evidence="1" key="1">
    <citation type="journal article" date="2014" name="Int. J. Syst. Evol. Microbiol.">
        <title>Complete genome sequence of Corynebacterium casei LMG S-19264T (=DSM 44701T), isolated from a smear-ripened cheese.</title>
        <authorList>
            <consortium name="US DOE Joint Genome Institute (JGI-PGF)"/>
            <person name="Walter F."/>
            <person name="Albersmeier A."/>
            <person name="Kalinowski J."/>
            <person name="Ruckert C."/>
        </authorList>
    </citation>
    <scope>NUCLEOTIDE SEQUENCE</scope>
    <source>
        <strain evidence="1">JCM 19831</strain>
    </source>
</reference>
<comment type="caution">
    <text evidence="1">The sequence shown here is derived from an EMBL/GenBank/DDBJ whole genome shotgun (WGS) entry which is preliminary data.</text>
</comment>
<name>A0A917TUI2_9ACTN</name>
<gene>
    <name evidence="1" type="ORF">GCM10007977_042780</name>
</gene>
<keyword evidence="2" id="KW-1185">Reference proteome</keyword>
<accession>A0A917TUI2</accession>
<evidence type="ECO:0000313" key="2">
    <source>
        <dbReference type="Proteomes" id="UP000642070"/>
    </source>
</evidence>
<proteinExistence type="predicted"/>
<dbReference type="Pfam" id="PF16157">
    <property type="entry name" value="DUF4865"/>
    <property type="match status" value="1"/>
</dbReference>
<reference evidence="1" key="2">
    <citation type="submission" date="2020-09" db="EMBL/GenBank/DDBJ databases">
        <authorList>
            <person name="Sun Q."/>
            <person name="Ohkuma M."/>
        </authorList>
    </citation>
    <scope>NUCLEOTIDE SEQUENCE</scope>
    <source>
        <strain evidence="1">JCM 19831</strain>
    </source>
</reference>
<organism evidence="1 2">
    <name type="scientific">Dactylosporangium sucinum</name>
    <dbReference type="NCBI Taxonomy" id="1424081"/>
    <lineage>
        <taxon>Bacteria</taxon>
        <taxon>Bacillati</taxon>
        <taxon>Actinomycetota</taxon>
        <taxon>Actinomycetes</taxon>
        <taxon>Micromonosporales</taxon>
        <taxon>Micromonosporaceae</taxon>
        <taxon>Dactylosporangium</taxon>
    </lineage>
</organism>
<dbReference type="AlphaFoldDB" id="A0A917TUI2"/>
<dbReference type="Proteomes" id="UP000642070">
    <property type="component" value="Unassembled WGS sequence"/>
</dbReference>
<dbReference type="InterPro" id="IPR032349">
    <property type="entry name" value="DUF4865"/>
</dbReference>